<protein>
    <submittedName>
        <fullName evidence="2">Uncharacterized protein</fullName>
    </submittedName>
</protein>
<feature type="compositionally biased region" description="Low complexity" evidence="1">
    <location>
        <begin position="169"/>
        <end position="185"/>
    </location>
</feature>
<feature type="region of interest" description="Disordered" evidence="1">
    <location>
        <begin position="202"/>
        <end position="228"/>
    </location>
</feature>
<name>E1Z4J5_CHLVA</name>
<evidence type="ECO:0000313" key="3">
    <source>
        <dbReference type="Proteomes" id="UP000008141"/>
    </source>
</evidence>
<dbReference type="GeneID" id="17358524"/>
<dbReference type="AlphaFoldDB" id="E1Z4J5"/>
<feature type="region of interest" description="Disordered" evidence="1">
    <location>
        <begin position="149"/>
        <end position="185"/>
    </location>
</feature>
<proteinExistence type="predicted"/>
<organism evidence="3">
    <name type="scientific">Chlorella variabilis</name>
    <name type="common">Green alga</name>
    <dbReference type="NCBI Taxonomy" id="554065"/>
    <lineage>
        <taxon>Eukaryota</taxon>
        <taxon>Viridiplantae</taxon>
        <taxon>Chlorophyta</taxon>
        <taxon>core chlorophytes</taxon>
        <taxon>Trebouxiophyceae</taxon>
        <taxon>Chlorellales</taxon>
        <taxon>Chlorellaceae</taxon>
        <taxon>Chlorella clade</taxon>
        <taxon>Chlorella</taxon>
    </lineage>
</organism>
<gene>
    <name evidence="2" type="ORF">CHLNCDRAFT_137809</name>
</gene>
<dbReference type="InterPro" id="IPR021067">
    <property type="entry name" value="Glycosyltransferase"/>
</dbReference>
<dbReference type="EMBL" id="GL433836">
    <property type="protein sequence ID" value="EFN59356.1"/>
    <property type="molecule type" value="Genomic_DNA"/>
</dbReference>
<reference evidence="2 3" key="1">
    <citation type="journal article" date="2010" name="Plant Cell">
        <title>The Chlorella variabilis NC64A genome reveals adaptation to photosymbiosis, coevolution with viruses, and cryptic sex.</title>
        <authorList>
            <person name="Blanc G."/>
            <person name="Duncan G."/>
            <person name="Agarkova I."/>
            <person name="Borodovsky M."/>
            <person name="Gurnon J."/>
            <person name="Kuo A."/>
            <person name="Lindquist E."/>
            <person name="Lucas S."/>
            <person name="Pangilinan J."/>
            <person name="Polle J."/>
            <person name="Salamov A."/>
            <person name="Terry A."/>
            <person name="Yamada T."/>
            <person name="Dunigan D.D."/>
            <person name="Grigoriev I.V."/>
            <person name="Claverie J.M."/>
            <person name="Van Etten J.L."/>
        </authorList>
    </citation>
    <scope>NUCLEOTIDE SEQUENCE [LARGE SCALE GENOMIC DNA]</scope>
    <source>
        <strain evidence="2 3">NC64A</strain>
    </source>
</reference>
<dbReference type="STRING" id="554065.E1Z4J5"/>
<evidence type="ECO:0000256" key="1">
    <source>
        <dbReference type="SAM" id="MobiDB-lite"/>
    </source>
</evidence>
<dbReference type="RefSeq" id="XP_005851458.1">
    <property type="nucleotide sequence ID" value="XM_005851396.1"/>
</dbReference>
<sequence>MRFVEQWDAALLRMLRQAEAAAGHPRVVLSTYPPGYEGEGPEAVVPAAPLPTVLCAGGWGQHDGLLRTRGRKLREPLAAPAPALFWAAGLSFSRAQLLLEAPYPRDLPGLFFGEELLQLVRMWRRGWDVFTPPQAAAFHLWSRKHRPTFQQDHAGDAQQRQRSQRRVTAALAGEEGEAAGSGAARRSLEQFFRQTGVDFRGKTISDRARNGGLPPGAFLAPVPLDGSP</sequence>
<dbReference type="InParanoid" id="E1Z4J5"/>
<accession>E1Z4J5</accession>
<dbReference type="PANTHER" id="PTHR34496:SF9">
    <property type="entry name" value="[SKP1-PROTEIN]-HYDROXYPROLINE N-ACETYLGLUCOSAMINYLTRANSFERASE"/>
    <property type="match status" value="1"/>
</dbReference>
<keyword evidence="3" id="KW-1185">Reference proteome</keyword>
<evidence type="ECO:0000313" key="2">
    <source>
        <dbReference type="EMBL" id="EFN59356.1"/>
    </source>
</evidence>
<dbReference type="Pfam" id="PF11397">
    <property type="entry name" value="GlcNAc"/>
    <property type="match status" value="1"/>
</dbReference>
<dbReference type="eggNOG" id="ENOG502RZFG">
    <property type="taxonomic scope" value="Eukaryota"/>
</dbReference>
<dbReference type="OrthoDB" id="76265at2759"/>
<dbReference type="PANTHER" id="PTHR34496">
    <property type="entry name" value="GLCNAC TRANSFERASE-RELATED"/>
    <property type="match status" value="1"/>
</dbReference>
<dbReference type="KEGG" id="cvr:CHLNCDRAFT_137809"/>
<dbReference type="Proteomes" id="UP000008141">
    <property type="component" value="Unassembled WGS sequence"/>
</dbReference>